<gene>
    <name evidence="20" type="primary">nad2</name>
</gene>
<keyword evidence="15 18" id="KW-0496">Mitochondrion</keyword>
<keyword evidence="12 18" id="KW-1133">Transmembrane helix</keyword>
<feature type="transmembrane region" description="Helical" evidence="18">
    <location>
        <begin position="199"/>
        <end position="218"/>
    </location>
</feature>
<dbReference type="PANTHER" id="PTHR46552:SF1">
    <property type="entry name" value="NADH-UBIQUINONE OXIDOREDUCTASE CHAIN 2"/>
    <property type="match status" value="1"/>
</dbReference>
<evidence type="ECO:0000256" key="9">
    <source>
        <dbReference type="ARBA" id="ARBA00022792"/>
    </source>
</evidence>
<evidence type="ECO:0000256" key="17">
    <source>
        <dbReference type="ARBA" id="ARBA00049551"/>
    </source>
</evidence>
<keyword evidence="9 18" id="KW-0999">Mitochondrion inner membrane</keyword>
<proteinExistence type="inferred from homology"/>
<evidence type="ECO:0000256" key="7">
    <source>
        <dbReference type="ARBA" id="ARBA00022660"/>
    </source>
</evidence>
<evidence type="ECO:0000256" key="2">
    <source>
        <dbReference type="ARBA" id="ARBA00004448"/>
    </source>
</evidence>
<accession>I6PDL4</accession>
<dbReference type="PANTHER" id="PTHR46552">
    <property type="entry name" value="NADH-UBIQUINONE OXIDOREDUCTASE CHAIN 2"/>
    <property type="match status" value="1"/>
</dbReference>
<dbReference type="PRINTS" id="PR01436">
    <property type="entry name" value="NADHDHGNASE2"/>
</dbReference>
<evidence type="ECO:0000256" key="10">
    <source>
        <dbReference type="ARBA" id="ARBA00022967"/>
    </source>
</evidence>
<dbReference type="InterPro" id="IPR050175">
    <property type="entry name" value="Complex_I_Subunit_2"/>
</dbReference>
<dbReference type="EC" id="7.1.1.2" evidence="4 18"/>
<organism evidence="20">
    <name type="scientific">Sphaerotheriidae sp. HYS-2012</name>
    <dbReference type="NCBI Taxonomy" id="1170231"/>
    <lineage>
        <taxon>Eukaryota</taxon>
        <taxon>Metazoa</taxon>
        <taxon>Ecdysozoa</taxon>
        <taxon>Arthropoda</taxon>
        <taxon>Myriapoda</taxon>
        <taxon>Diplopoda</taxon>
        <taxon>Helminthomorpha</taxon>
        <taxon>Sphaerotheriida</taxon>
        <taxon>Sphaerotheriidae</taxon>
    </lineage>
</organism>
<evidence type="ECO:0000256" key="15">
    <source>
        <dbReference type="ARBA" id="ARBA00023128"/>
    </source>
</evidence>
<dbReference type="GO" id="GO:0008137">
    <property type="term" value="F:NADH dehydrogenase (ubiquinone) activity"/>
    <property type="evidence" value="ECO:0007669"/>
    <property type="project" value="UniProtKB-EC"/>
</dbReference>
<evidence type="ECO:0000259" key="19">
    <source>
        <dbReference type="Pfam" id="PF00361"/>
    </source>
</evidence>
<keyword evidence="11 18" id="KW-0249">Electron transport</keyword>
<dbReference type="Pfam" id="PF00361">
    <property type="entry name" value="Proton_antipo_M"/>
    <property type="match status" value="1"/>
</dbReference>
<feature type="transmembrane region" description="Helical" evidence="18">
    <location>
        <begin position="175"/>
        <end position="193"/>
    </location>
</feature>
<keyword evidence="7 18" id="KW-0679">Respiratory chain</keyword>
<keyword evidence="14 18" id="KW-0830">Ubiquinone</keyword>
<dbReference type="InterPro" id="IPR003917">
    <property type="entry name" value="NADH_UbQ_OxRdtase_chain2"/>
</dbReference>
<evidence type="ECO:0000313" key="20">
    <source>
        <dbReference type="EMBL" id="AFH54824.1"/>
    </source>
</evidence>
<keyword evidence="13 18" id="KW-0520">NAD</keyword>
<feature type="transmembrane region" description="Helical" evidence="18">
    <location>
        <begin position="133"/>
        <end position="155"/>
    </location>
</feature>
<dbReference type="GO" id="GO:0006120">
    <property type="term" value="P:mitochondrial electron transport, NADH to ubiquinone"/>
    <property type="evidence" value="ECO:0007669"/>
    <property type="project" value="InterPro"/>
</dbReference>
<evidence type="ECO:0000256" key="6">
    <source>
        <dbReference type="ARBA" id="ARBA00022448"/>
    </source>
</evidence>
<comment type="catalytic activity">
    <reaction evidence="17 18">
        <text>a ubiquinone + NADH + 5 H(+)(in) = a ubiquinol + NAD(+) + 4 H(+)(out)</text>
        <dbReference type="Rhea" id="RHEA:29091"/>
        <dbReference type="Rhea" id="RHEA-COMP:9565"/>
        <dbReference type="Rhea" id="RHEA-COMP:9566"/>
        <dbReference type="ChEBI" id="CHEBI:15378"/>
        <dbReference type="ChEBI" id="CHEBI:16389"/>
        <dbReference type="ChEBI" id="CHEBI:17976"/>
        <dbReference type="ChEBI" id="CHEBI:57540"/>
        <dbReference type="ChEBI" id="CHEBI:57945"/>
        <dbReference type="EC" id="7.1.1.2"/>
    </reaction>
</comment>
<evidence type="ECO:0000256" key="18">
    <source>
        <dbReference type="RuleBase" id="RU003403"/>
    </source>
</evidence>
<feature type="transmembrane region" description="Helical" evidence="18">
    <location>
        <begin position="238"/>
        <end position="258"/>
    </location>
</feature>
<feature type="transmembrane region" description="Helical" evidence="18">
    <location>
        <begin position="91"/>
        <end position="113"/>
    </location>
</feature>
<comment type="subcellular location">
    <subcellularLocation>
        <location evidence="2 18">Mitochondrion inner membrane</location>
        <topology evidence="2 18">Multi-pass membrane protein</topology>
    </subcellularLocation>
</comment>
<comment type="function">
    <text evidence="18">Core subunit of the mitochondrial membrane respiratory chain NADH dehydrogenase (Complex I) which catalyzes electron transfer from NADH through the respiratory chain, using ubiquinone as an electron acceptor. Essential for the catalytic activity and assembly of complex I.</text>
</comment>
<geneLocation type="mitochondrion" evidence="20"/>
<evidence type="ECO:0000256" key="13">
    <source>
        <dbReference type="ARBA" id="ARBA00023027"/>
    </source>
</evidence>
<reference evidence="20" key="1">
    <citation type="journal article" date="2012" name="Mitochondrial DNA">
        <title>The complete mitochondrial genome of the giant pill millipede, Sphaerotheriidae sp. (Myriapoda: Diplopoda: Sphaerotheriida).</title>
        <authorList>
            <person name="Dong Y."/>
            <person name="Xu J.J."/>
            <person name="Hao S.J."/>
            <person name="Sun H.Y."/>
        </authorList>
    </citation>
    <scope>NUCLEOTIDE SEQUENCE</scope>
</reference>
<keyword evidence="16 18" id="KW-0472">Membrane</keyword>
<feature type="transmembrane region" description="Helical" evidence="18">
    <location>
        <begin position="58"/>
        <end position="79"/>
    </location>
</feature>
<dbReference type="EMBL" id="JQ713564">
    <property type="protein sequence ID" value="AFH54824.1"/>
    <property type="molecule type" value="Genomic_DNA"/>
</dbReference>
<keyword evidence="8 18" id="KW-0812">Transmembrane</keyword>
<comment type="function">
    <text evidence="1">Core subunit of the mitochondrial membrane respiratory chain NADH dehydrogenase (Complex I) that is believed to belong to the minimal assembly required for catalysis. Complex I functions in the transfer of electrons from NADH to the respiratory chain. The immediate electron acceptor for the enzyme is believed to be ubiquinone.</text>
</comment>
<name>I6PDL4_9MYRI</name>
<dbReference type="GO" id="GO:0005743">
    <property type="term" value="C:mitochondrial inner membrane"/>
    <property type="evidence" value="ECO:0007669"/>
    <property type="project" value="UniProtKB-SubCell"/>
</dbReference>
<evidence type="ECO:0000256" key="8">
    <source>
        <dbReference type="ARBA" id="ARBA00022692"/>
    </source>
</evidence>
<feature type="transmembrane region" description="Helical" evidence="18">
    <location>
        <begin position="270"/>
        <end position="290"/>
    </location>
</feature>
<keyword evidence="6" id="KW-0813">Transport</keyword>
<evidence type="ECO:0000256" key="4">
    <source>
        <dbReference type="ARBA" id="ARBA00012944"/>
    </source>
</evidence>
<evidence type="ECO:0000256" key="3">
    <source>
        <dbReference type="ARBA" id="ARBA00007012"/>
    </source>
</evidence>
<evidence type="ECO:0000256" key="11">
    <source>
        <dbReference type="ARBA" id="ARBA00022982"/>
    </source>
</evidence>
<sequence length="333" mass="38280">MELFKKKVFILLLFTGTFITVSSSSWFSAWLGLEMNLIAFIPMIFDNNQISSEASFKYFLIQVAGSIVFIISSIIMSMNFNFISLINSKNIMMLIILMTLLLKMGASPFHFWFPNLIDGLSWINSLLLMTWQKLAPLSLLSFIIFNFKILMILSVWPSLVSGALGGFNQTSLKKILTYSSIAHMGWMIASIYFSVKLFMIYFFLYCMLLFILLLSFLLMNVSSLTQLFMNDSLSSLSYWLLMINLLSLGGLPPFLGFFPKWLVFTLMVKFSIFTSITMIISSLVILFFYLRLAIQGLMIITTSHKYPSYFMVNFMPNHLSLFSLTFFLLIPIM</sequence>
<feature type="transmembrane region" description="Helical" evidence="18">
    <location>
        <begin position="310"/>
        <end position="332"/>
    </location>
</feature>
<evidence type="ECO:0000256" key="12">
    <source>
        <dbReference type="ARBA" id="ARBA00022989"/>
    </source>
</evidence>
<evidence type="ECO:0000256" key="1">
    <source>
        <dbReference type="ARBA" id="ARBA00003257"/>
    </source>
</evidence>
<protein>
    <recommendedName>
        <fullName evidence="5 18">NADH-ubiquinone oxidoreductase chain 2</fullName>
        <ecNumber evidence="4 18">7.1.1.2</ecNumber>
    </recommendedName>
</protein>
<evidence type="ECO:0000256" key="14">
    <source>
        <dbReference type="ARBA" id="ARBA00023075"/>
    </source>
</evidence>
<dbReference type="InterPro" id="IPR001750">
    <property type="entry name" value="ND/Mrp_TM"/>
</dbReference>
<keyword evidence="10 18" id="KW-1278">Translocase</keyword>
<dbReference type="AlphaFoldDB" id="I6PDL4"/>
<evidence type="ECO:0000256" key="5">
    <source>
        <dbReference type="ARBA" id="ARBA00021008"/>
    </source>
</evidence>
<evidence type="ECO:0000256" key="16">
    <source>
        <dbReference type="ARBA" id="ARBA00023136"/>
    </source>
</evidence>
<comment type="similarity">
    <text evidence="3 18">Belongs to the complex I subunit 2 family.</text>
</comment>
<feature type="domain" description="NADH:quinone oxidoreductase/Mrp antiporter transmembrane" evidence="19">
    <location>
        <begin position="23"/>
        <end position="282"/>
    </location>
</feature>